<dbReference type="PANTHER" id="PTHR43877">
    <property type="entry name" value="AMINOALKYLPHOSPHONATE N-ACETYLTRANSFERASE-RELATED-RELATED"/>
    <property type="match status" value="1"/>
</dbReference>
<accession>A0ABQ4NJ45</accession>
<evidence type="ECO:0000256" key="1">
    <source>
        <dbReference type="ARBA" id="ARBA00022679"/>
    </source>
</evidence>
<reference evidence="4 5" key="1">
    <citation type="submission" date="2021-05" db="EMBL/GenBank/DDBJ databases">
        <title>Bacteria Genome sequencing.</title>
        <authorList>
            <person name="Takabe Y."/>
            <person name="Nakajima Y."/>
            <person name="Suzuki S."/>
            <person name="Shiozaki T."/>
        </authorList>
    </citation>
    <scope>NUCLEOTIDE SEQUENCE [LARGE SCALE GENOMIC DNA]</scope>
    <source>
        <strain evidence="4 5">AI_62</strain>
    </source>
</reference>
<keyword evidence="1" id="KW-0808">Transferase</keyword>
<dbReference type="InterPro" id="IPR000182">
    <property type="entry name" value="GNAT_dom"/>
</dbReference>
<proteinExistence type="predicted"/>
<comment type="caution">
    <text evidence="4">The sequence shown here is derived from an EMBL/GenBank/DDBJ whole genome shotgun (WGS) entry which is preliminary data.</text>
</comment>
<dbReference type="Proteomes" id="UP000786693">
    <property type="component" value="Unassembled WGS sequence"/>
</dbReference>
<keyword evidence="5" id="KW-1185">Reference proteome</keyword>
<dbReference type="RefSeq" id="WP_220747966.1">
    <property type="nucleotide sequence ID" value="NZ_BPFH01000002.1"/>
</dbReference>
<keyword evidence="2" id="KW-0012">Acyltransferase</keyword>
<dbReference type="PROSITE" id="PS51186">
    <property type="entry name" value="GNAT"/>
    <property type="match status" value="1"/>
</dbReference>
<dbReference type="InterPro" id="IPR050832">
    <property type="entry name" value="Bact_Acetyltransf"/>
</dbReference>
<evidence type="ECO:0000259" key="3">
    <source>
        <dbReference type="PROSITE" id="PS51186"/>
    </source>
</evidence>
<feature type="domain" description="N-acetyltransferase" evidence="3">
    <location>
        <begin position="6"/>
        <end position="152"/>
    </location>
</feature>
<dbReference type="EMBL" id="BPFH01000002">
    <property type="protein sequence ID" value="GIT94432.1"/>
    <property type="molecule type" value="Genomic_DNA"/>
</dbReference>
<dbReference type="InterPro" id="IPR016181">
    <property type="entry name" value="Acyl_CoA_acyltransferase"/>
</dbReference>
<evidence type="ECO:0000313" key="5">
    <source>
        <dbReference type="Proteomes" id="UP000786693"/>
    </source>
</evidence>
<sequence>MGADTVTLRAIGPADRAVWTPLWRAYLAFYDTVLPTDAYDAAFAQLLSDDPAAFRGFLAWRGDTALGLVHYVMHPHMWQPAGTCYLQDLYTAPEARGQGIARRLIDAVSAAAKTQGVASVYWMTQQDNATARRLYDRVGTLTPFIKYMRTLP</sequence>
<dbReference type="SUPFAM" id="SSF55729">
    <property type="entry name" value="Acyl-CoA N-acyltransferases (Nat)"/>
    <property type="match status" value="1"/>
</dbReference>
<dbReference type="Pfam" id="PF00583">
    <property type="entry name" value="Acetyltransf_1"/>
    <property type="match status" value="1"/>
</dbReference>
<protein>
    <submittedName>
        <fullName evidence="4">GCN5 family N-acetyltransferase</fullName>
    </submittedName>
</protein>
<organism evidence="4 5">
    <name type="scientific">Jannaschia pagri</name>
    <dbReference type="NCBI Taxonomy" id="2829797"/>
    <lineage>
        <taxon>Bacteria</taxon>
        <taxon>Pseudomonadati</taxon>
        <taxon>Pseudomonadota</taxon>
        <taxon>Alphaproteobacteria</taxon>
        <taxon>Rhodobacterales</taxon>
        <taxon>Roseobacteraceae</taxon>
        <taxon>Jannaschia</taxon>
    </lineage>
</organism>
<dbReference type="Gene3D" id="3.40.630.30">
    <property type="match status" value="1"/>
</dbReference>
<dbReference type="CDD" id="cd04301">
    <property type="entry name" value="NAT_SF"/>
    <property type="match status" value="1"/>
</dbReference>
<evidence type="ECO:0000256" key="2">
    <source>
        <dbReference type="ARBA" id="ARBA00023315"/>
    </source>
</evidence>
<evidence type="ECO:0000313" key="4">
    <source>
        <dbReference type="EMBL" id="GIT94432.1"/>
    </source>
</evidence>
<gene>
    <name evidence="4" type="ORF">JANAI62_10550</name>
</gene>
<name>A0ABQ4NJ45_9RHOB</name>